<dbReference type="EMBL" id="JARKIK010000037">
    <property type="protein sequence ID" value="KAK8739084.1"/>
    <property type="molecule type" value="Genomic_DNA"/>
</dbReference>
<dbReference type="Proteomes" id="UP001445076">
    <property type="component" value="Unassembled WGS sequence"/>
</dbReference>
<name>A0AAW0XHA4_CHEQU</name>
<reference evidence="1 2" key="1">
    <citation type="journal article" date="2024" name="BMC Genomics">
        <title>Genome assembly of redclaw crayfish (Cherax quadricarinatus) provides insights into its immune adaptation and hypoxia tolerance.</title>
        <authorList>
            <person name="Liu Z."/>
            <person name="Zheng J."/>
            <person name="Li H."/>
            <person name="Fang K."/>
            <person name="Wang S."/>
            <person name="He J."/>
            <person name="Zhou D."/>
            <person name="Weng S."/>
            <person name="Chi M."/>
            <person name="Gu Z."/>
            <person name="He J."/>
            <person name="Li F."/>
            <person name="Wang M."/>
        </authorList>
    </citation>
    <scope>NUCLEOTIDE SEQUENCE [LARGE SCALE GENOMIC DNA]</scope>
    <source>
        <strain evidence="1">ZL_2023a</strain>
    </source>
</reference>
<protein>
    <submittedName>
        <fullName evidence="1">Uncharacterized protein</fullName>
    </submittedName>
</protein>
<proteinExistence type="predicted"/>
<organism evidence="1 2">
    <name type="scientific">Cherax quadricarinatus</name>
    <name type="common">Australian red claw crayfish</name>
    <dbReference type="NCBI Taxonomy" id="27406"/>
    <lineage>
        <taxon>Eukaryota</taxon>
        <taxon>Metazoa</taxon>
        <taxon>Ecdysozoa</taxon>
        <taxon>Arthropoda</taxon>
        <taxon>Crustacea</taxon>
        <taxon>Multicrustacea</taxon>
        <taxon>Malacostraca</taxon>
        <taxon>Eumalacostraca</taxon>
        <taxon>Eucarida</taxon>
        <taxon>Decapoda</taxon>
        <taxon>Pleocyemata</taxon>
        <taxon>Astacidea</taxon>
        <taxon>Parastacoidea</taxon>
        <taxon>Parastacidae</taxon>
        <taxon>Cherax</taxon>
    </lineage>
</organism>
<gene>
    <name evidence="1" type="ORF">OTU49_003469</name>
</gene>
<dbReference type="AlphaFoldDB" id="A0AAW0XHA4"/>
<dbReference type="SUPFAM" id="SSF52047">
    <property type="entry name" value="RNI-like"/>
    <property type="match status" value="1"/>
</dbReference>
<keyword evidence="2" id="KW-1185">Reference proteome</keyword>
<accession>A0AAW0XHA4</accession>
<feature type="non-terminal residue" evidence="1">
    <location>
        <position position="1"/>
    </location>
</feature>
<comment type="caution">
    <text evidence="1">The sequence shown here is derived from an EMBL/GenBank/DDBJ whole genome shotgun (WGS) entry which is preliminary data.</text>
</comment>
<evidence type="ECO:0000313" key="1">
    <source>
        <dbReference type="EMBL" id="KAK8739084.1"/>
    </source>
</evidence>
<evidence type="ECO:0000313" key="2">
    <source>
        <dbReference type="Proteomes" id="UP001445076"/>
    </source>
</evidence>
<sequence length="227" mass="25599">VPQRAFLTNNFNFIKLQKLRVQVMRGLSGPCWPYLGTNLTSLHVGPISNFSPQTWINIGSMTNLEALWLEDGGSLNDAFIYDAISRLCKLSRLCLFNFTVGAKLGQAVKKLLHLERLFVLPAPSEDGNISTQHGNMLAVTETMRHVDELVWAIRFQDIQTIGEVDHIQMCPTKAKMYTGFTSNDAPDVNLWTLQRLETIVKRHLPRTKVRIMKLDTTAASRLAMSTL</sequence>